<keyword evidence="2" id="KW-1185">Reference proteome</keyword>
<gene>
    <name evidence="1" type="ORF">E5358_05815</name>
</gene>
<evidence type="ECO:0000313" key="2">
    <source>
        <dbReference type="Proteomes" id="UP000308886"/>
    </source>
</evidence>
<reference evidence="1" key="1">
    <citation type="submission" date="2019-04" db="EMBL/GenBank/DDBJ databases">
        <title>Microbes associate with the intestines of laboratory mice.</title>
        <authorList>
            <person name="Navarre W."/>
            <person name="Wong E."/>
            <person name="Huang K."/>
            <person name="Tropini C."/>
            <person name="Ng K."/>
            <person name="Yu B."/>
        </authorList>
    </citation>
    <scope>NUCLEOTIDE SEQUENCE</scope>
    <source>
        <strain evidence="1">NM73_A23</strain>
    </source>
</reference>
<sequence length="101" mass="11333">MNVKQIEVHDYYKALHPKALILYHIPGQYMVLGNDVDRALKSLSTIRVLESGVGVMPDGLSVLSLFGRDGTEICIIDCRNENGALDLPDIERIKAEKEMDY</sequence>
<organism evidence="1 2">
    <name type="scientific">Palleniella muris</name>
    <dbReference type="NCBI Taxonomy" id="3038145"/>
    <lineage>
        <taxon>Bacteria</taxon>
        <taxon>Pseudomonadati</taxon>
        <taxon>Bacteroidota</taxon>
        <taxon>Bacteroidia</taxon>
        <taxon>Bacteroidales</taxon>
        <taxon>Prevotellaceae</taxon>
        <taxon>Palleniella</taxon>
    </lineage>
</organism>
<dbReference type="Proteomes" id="UP000308886">
    <property type="component" value="Unassembled WGS sequence"/>
</dbReference>
<protein>
    <submittedName>
        <fullName evidence="1">Uncharacterized protein</fullName>
    </submittedName>
</protein>
<accession>A0AC61QR86</accession>
<evidence type="ECO:0000313" key="1">
    <source>
        <dbReference type="EMBL" id="TGX82851.1"/>
    </source>
</evidence>
<dbReference type="EMBL" id="SRZC01000007">
    <property type="protein sequence ID" value="TGX82851.1"/>
    <property type="molecule type" value="Genomic_DNA"/>
</dbReference>
<comment type="caution">
    <text evidence="1">The sequence shown here is derived from an EMBL/GenBank/DDBJ whole genome shotgun (WGS) entry which is preliminary data.</text>
</comment>
<proteinExistence type="predicted"/>
<name>A0AC61QR86_9BACT</name>